<reference evidence="2 3" key="1">
    <citation type="submission" date="2018-08" db="EMBL/GenBank/DDBJ databases">
        <title>Meiothermus roseus NBRC 110900 genome sequencing project.</title>
        <authorList>
            <person name="Da Costa M.S."/>
            <person name="Albuquerque L."/>
            <person name="Raposo P."/>
            <person name="Froufe H.J.C."/>
            <person name="Barroso C.S."/>
            <person name="Egas C."/>
        </authorList>
    </citation>
    <scope>NUCLEOTIDE SEQUENCE [LARGE SCALE GENOMIC DNA]</scope>
    <source>
        <strain evidence="2 3">NBRC 110900</strain>
    </source>
</reference>
<protein>
    <recommendedName>
        <fullName evidence="4">Transmembrane protein</fullName>
    </recommendedName>
</protein>
<feature type="transmembrane region" description="Helical" evidence="1">
    <location>
        <begin position="117"/>
        <end position="142"/>
    </location>
</feature>
<keyword evidence="1" id="KW-0472">Membrane</keyword>
<evidence type="ECO:0000313" key="3">
    <source>
        <dbReference type="Proteomes" id="UP000265341"/>
    </source>
</evidence>
<accession>A0A399EXJ3</accession>
<feature type="transmembrane region" description="Helical" evidence="1">
    <location>
        <begin position="21"/>
        <end position="53"/>
    </location>
</feature>
<gene>
    <name evidence="2" type="ORF">Mrose_00424</name>
</gene>
<evidence type="ECO:0000256" key="1">
    <source>
        <dbReference type="SAM" id="Phobius"/>
    </source>
</evidence>
<dbReference type="Proteomes" id="UP000265341">
    <property type="component" value="Unassembled WGS sequence"/>
</dbReference>
<evidence type="ECO:0000313" key="2">
    <source>
        <dbReference type="EMBL" id="RIH89284.1"/>
    </source>
</evidence>
<feature type="transmembrane region" description="Helical" evidence="1">
    <location>
        <begin position="148"/>
        <end position="173"/>
    </location>
</feature>
<dbReference type="AlphaFoldDB" id="A0A399EXJ3"/>
<name>A0A399EXJ3_9DEIN</name>
<dbReference type="OrthoDB" id="9891555at2"/>
<comment type="caution">
    <text evidence="2">The sequence shown here is derived from an EMBL/GenBank/DDBJ whole genome shotgun (WGS) entry which is preliminary data.</text>
</comment>
<organism evidence="2 3">
    <name type="scientific">Calidithermus roseus</name>
    <dbReference type="NCBI Taxonomy" id="1644118"/>
    <lineage>
        <taxon>Bacteria</taxon>
        <taxon>Thermotogati</taxon>
        <taxon>Deinococcota</taxon>
        <taxon>Deinococci</taxon>
        <taxon>Thermales</taxon>
        <taxon>Thermaceae</taxon>
        <taxon>Calidithermus</taxon>
    </lineage>
</organism>
<keyword evidence="3" id="KW-1185">Reference proteome</keyword>
<feature type="transmembrane region" description="Helical" evidence="1">
    <location>
        <begin position="73"/>
        <end position="96"/>
    </location>
</feature>
<keyword evidence="1" id="KW-1133">Transmembrane helix</keyword>
<feature type="transmembrane region" description="Helical" evidence="1">
    <location>
        <begin position="193"/>
        <end position="213"/>
    </location>
</feature>
<keyword evidence="1" id="KW-0812">Transmembrane</keyword>
<sequence>MDPKVTSKTDETRKESSGFSYFLRGVIWLVFSSAGLWAFCSNITGALLLMWGFSYSQQPSLLEQLRFSTVQMMPTLVGACAFIAALFNGIVSFIVITTEGSRPTLESKLDCESEFTYAIRWMIFGFLISICLIVLSSVTYFYDIDFLWLGVALGTLFFVVASSTGLNGIVGLVEKWSLGREKALCSWREAIRLILFLLTWLLLPAGYLMQFLLPCTRCSS</sequence>
<proteinExistence type="predicted"/>
<dbReference type="EMBL" id="QWLA01000004">
    <property type="protein sequence ID" value="RIH89284.1"/>
    <property type="molecule type" value="Genomic_DNA"/>
</dbReference>
<dbReference type="RefSeq" id="WP_119275777.1">
    <property type="nucleotide sequence ID" value="NZ_QWLA01000004.1"/>
</dbReference>
<evidence type="ECO:0008006" key="4">
    <source>
        <dbReference type="Google" id="ProtNLM"/>
    </source>
</evidence>